<dbReference type="EMBL" id="ODYU01005603">
    <property type="protein sequence ID" value="SOQ46615.1"/>
    <property type="molecule type" value="Genomic_DNA"/>
</dbReference>
<organism evidence="1">
    <name type="scientific">Spodoptera frugiperda</name>
    <name type="common">Fall armyworm</name>
    <dbReference type="NCBI Taxonomy" id="7108"/>
    <lineage>
        <taxon>Eukaryota</taxon>
        <taxon>Metazoa</taxon>
        <taxon>Ecdysozoa</taxon>
        <taxon>Arthropoda</taxon>
        <taxon>Hexapoda</taxon>
        <taxon>Insecta</taxon>
        <taxon>Pterygota</taxon>
        <taxon>Neoptera</taxon>
        <taxon>Endopterygota</taxon>
        <taxon>Lepidoptera</taxon>
        <taxon>Glossata</taxon>
        <taxon>Ditrysia</taxon>
        <taxon>Noctuoidea</taxon>
        <taxon>Noctuidae</taxon>
        <taxon>Amphipyrinae</taxon>
        <taxon>Spodoptera</taxon>
    </lineage>
</organism>
<reference evidence="1" key="1">
    <citation type="submission" date="2016-07" db="EMBL/GenBank/DDBJ databases">
        <authorList>
            <person name="Bretaudeau A."/>
        </authorList>
    </citation>
    <scope>NUCLEOTIDE SEQUENCE</scope>
    <source>
        <strain evidence="1">Rice</strain>
        <tissue evidence="1">Whole body</tissue>
    </source>
</reference>
<evidence type="ECO:0000313" key="1">
    <source>
        <dbReference type="EMBL" id="SOQ46615.1"/>
    </source>
</evidence>
<name>A0A2H1W0I0_SPOFR</name>
<sequence>MLEAHIHEQHSATHDAHRMVNEQTNHLMVGIRRRPWTLETLDELQETHSIPFPALGEARGSVRLLLTKNHYVPTLAFRANAH</sequence>
<dbReference type="AlphaFoldDB" id="A0A2H1W0I0"/>
<accession>A0A2H1W0I0</accession>
<proteinExistence type="predicted"/>
<gene>
    <name evidence="1" type="ORF">SFRICE_023508</name>
</gene>
<protein>
    <submittedName>
        <fullName evidence="1">SFRICE_023508</fullName>
    </submittedName>
</protein>